<reference evidence="1" key="1">
    <citation type="submission" date="2022-07" db="EMBL/GenBank/DDBJ databases">
        <title>Phylogenomic reconstructions and comparative analyses of Kickxellomycotina fungi.</title>
        <authorList>
            <person name="Reynolds N.K."/>
            <person name="Stajich J.E."/>
            <person name="Barry K."/>
            <person name="Grigoriev I.V."/>
            <person name="Crous P."/>
            <person name="Smith M.E."/>
        </authorList>
    </citation>
    <scope>NUCLEOTIDE SEQUENCE</scope>
    <source>
        <strain evidence="1">BCRC 34780</strain>
    </source>
</reference>
<organism evidence="1 2">
    <name type="scientific">Coemansia helicoidea</name>
    <dbReference type="NCBI Taxonomy" id="1286919"/>
    <lineage>
        <taxon>Eukaryota</taxon>
        <taxon>Fungi</taxon>
        <taxon>Fungi incertae sedis</taxon>
        <taxon>Zoopagomycota</taxon>
        <taxon>Kickxellomycotina</taxon>
        <taxon>Kickxellomycetes</taxon>
        <taxon>Kickxellales</taxon>
        <taxon>Kickxellaceae</taxon>
        <taxon>Coemansia</taxon>
    </lineage>
</organism>
<accession>A0ACC1L869</accession>
<name>A0ACC1L869_9FUNG</name>
<gene>
    <name evidence="1" type="ORF">H4R21_002062</name>
</gene>
<sequence length="457" mass="49671">MALAYVVGQAAGPENCYAVTVDHGFRPESAREARDVCRAMRRLGIRHETRTLEWAAGGIPPIQRLEEVARQRRYAELAGVCQERGICAVLTGHHAGDQAETFLFRLLRQSGVYGLAGMCVQAAFPVAPWADGGPSASGPVVVRPLLTFGKAALYKICRDRGIQWHEDASNRDTRIRRNRLREVIAAAGADGAKSPFSAPALLEVCGAMQRHRLFVNREVAALLAAHARFRAELGVVELADTAETERRLPRWAWNAALRERVLASIVGWVSCRDHPPELAHLRRLEQAITRFYSSEHSQRPGAPVVAAGVAMYPPTAGHMWLLCRQPPRPGEIGPQTGLPLGATALWDGRLLVRVCARPGRVRAEGLTWSVCSLHDAMRRWPECIAAQRAALRRSDRPLELHRAVQSTLPVVFASTDGGAVVFALGRPMAGSPEAAGLDVSVCARRGTALPDAGEVVA</sequence>
<dbReference type="Proteomes" id="UP001140087">
    <property type="component" value="Unassembled WGS sequence"/>
</dbReference>
<dbReference type="EMBL" id="JANBUN010000490">
    <property type="protein sequence ID" value="KAJ2803355.1"/>
    <property type="molecule type" value="Genomic_DNA"/>
</dbReference>
<evidence type="ECO:0000313" key="2">
    <source>
        <dbReference type="Proteomes" id="UP001140087"/>
    </source>
</evidence>
<comment type="caution">
    <text evidence="1">The sequence shown here is derived from an EMBL/GenBank/DDBJ whole genome shotgun (WGS) entry which is preliminary data.</text>
</comment>
<evidence type="ECO:0000313" key="1">
    <source>
        <dbReference type="EMBL" id="KAJ2803355.1"/>
    </source>
</evidence>
<proteinExistence type="predicted"/>
<protein>
    <submittedName>
        <fullName evidence="1">Uncharacterized protein</fullName>
    </submittedName>
</protein>
<keyword evidence="2" id="KW-1185">Reference proteome</keyword>